<dbReference type="STRING" id="325777.GW15_0210425"/>
<evidence type="ECO:0000313" key="2">
    <source>
        <dbReference type="EMBL" id="KGE52049.1"/>
    </source>
</evidence>
<organism evidence="2 3">
    <name type="scientific">Xanthomonas axonopodis pv. vasculorum</name>
    <dbReference type="NCBI Taxonomy" id="325777"/>
    <lineage>
        <taxon>Bacteria</taxon>
        <taxon>Pseudomonadati</taxon>
        <taxon>Pseudomonadota</taxon>
        <taxon>Gammaproteobacteria</taxon>
        <taxon>Lysobacterales</taxon>
        <taxon>Lysobacteraceae</taxon>
        <taxon>Xanthomonas</taxon>
    </lineage>
</organism>
<dbReference type="AlphaFoldDB" id="A0A098PY37"/>
<dbReference type="InterPro" id="IPR011008">
    <property type="entry name" value="Dimeric_a/b-barrel"/>
</dbReference>
<dbReference type="GeneID" id="58003285"/>
<dbReference type="EMBL" id="JPHD02000073">
    <property type="protein sequence ID" value="KGE52049.1"/>
    <property type="molecule type" value="Genomic_DNA"/>
</dbReference>
<dbReference type="PANTHER" id="PTHR37828">
    <property type="entry name" value="GSR2449 PROTEIN"/>
    <property type="match status" value="1"/>
</dbReference>
<dbReference type="Pfam" id="PF03795">
    <property type="entry name" value="YCII"/>
    <property type="match status" value="1"/>
</dbReference>
<evidence type="ECO:0000313" key="3">
    <source>
        <dbReference type="Proteomes" id="UP000028012"/>
    </source>
</evidence>
<accession>A0A098PY37</accession>
<dbReference type="Gene3D" id="3.30.70.1060">
    <property type="entry name" value="Dimeric alpha+beta barrel"/>
    <property type="match status" value="1"/>
</dbReference>
<gene>
    <name evidence="2" type="ORF">GW15_0210425</name>
</gene>
<dbReference type="Proteomes" id="UP000028012">
    <property type="component" value="Unassembled WGS sequence"/>
</dbReference>
<dbReference type="RefSeq" id="WP_042822671.1">
    <property type="nucleotide sequence ID" value="NZ_CP053649.1"/>
</dbReference>
<dbReference type="PANTHER" id="PTHR37828:SF1">
    <property type="entry name" value="YCII-RELATED DOMAIN-CONTAINING PROTEIN"/>
    <property type="match status" value="1"/>
</dbReference>
<dbReference type="InterPro" id="IPR005545">
    <property type="entry name" value="YCII"/>
</dbReference>
<comment type="similarity">
    <text evidence="1">Belongs to the YciI family.</text>
</comment>
<dbReference type="HOGENOM" id="CLU_110355_8_1_6"/>
<dbReference type="SUPFAM" id="SSF54909">
    <property type="entry name" value="Dimeric alpha+beta barrel"/>
    <property type="match status" value="1"/>
</dbReference>
<dbReference type="eggNOG" id="COG2350">
    <property type="taxonomic scope" value="Bacteria"/>
</dbReference>
<comment type="caution">
    <text evidence="2">The sequence shown here is derived from an EMBL/GenBank/DDBJ whole genome shotgun (WGS) entry which is preliminary data.</text>
</comment>
<name>A0A098PY37_9XANT</name>
<protein>
    <submittedName>
        <fullName evidence="2">Uncharacterized protein</fullName>
    </submittedName>
</protein>
<evidence type="ECO:0000256" key="1">
    <source>
        <dbReference type="ARBA" id="ARBA00007689"/>
    </source>
</evidence>
<reference evidence="2 3" key="1">
    <citation type="submission" date="2014-09" db="EMBL/GenBank/DDBJ databases">
        <title>A draft genome sequence for Xanthomonas axonopodis pv. vasculorum NCPPB 900.</title>
        <authorList>
            <person name="Harrison J."/>
            <person name="Studholme D.J."/>
        </authorList>
    </citation>
    <scope>NUCLEOTIDE SEQUENCE [LARGE SCALE GENOMIC DNA]</scope>
    <source>
        <strain evidence="2 3">NCPPB 900</strain>
    </source>
</reference>
<sequence>MKTRYLVLALRKPDFPADVVQPHLAFLDALRAAGQLALTGGFSDRSGGADVLVNVASLEDAQQIVARDPQVLRDASALTVYEWNTH</sequence>
<proteinExistence type="inferred from homology"/>